<accession>A0A7N4NNM0</accession>
<dbReference type="RefSeq" id="XP_031817258.1">
    <property type="nucleotide sequence ID" value="XM_031961398.1"/>
</dbReference>
<dbReference type="AlphaFoldDB" id="A0A7N4NNM0"/>
<feature type="region of interest" description="Disordered" evidence="5">
    <location>
        <begin position="316"/>
        <end position="348"/>
    </location>
</feature>
<evidence type="ECO:0000256" key="4">
    <source>
        <dbReference type="ARBA" id="ARBA00022737"/>
    </source>
</evidence>
<dbReference type="PANTHER" id="PTHR22710">
    <property type="entry name" value="X-RAY RADIATION RESISTANCE ASSOCIATED PROTEIN 1 XRRA1"/>
    <property type="match status" value="1"/>
</dbReference>
<keyword evidence="7" id="KW-1185">Reference proteome</keyword>
<organism evidence="6 7">
    <name type="scientific">Sarcophilus harrisii</name>
    <name type="common">Tasmanian devil</name>
    <name type="synonym">Sarcophilus laniarius</name>
    <dbReference type="NCBI Taxonomy" id="9305"/>
    <lineage>
        <taxon>Eukaryota</taxon>
        <taxon>Metazoa</taxon>
        <taxon>Chordata</taxon>
        <taxon>Craniata</taxon>
        <taxon>Vertebrata</taxon>
        <taxon>Euteleostomi</taxon>
        <taxon>Mammalia</taxon>
        <taxon>Metatheria</taxon>
        <taxon>Dasyuromorphia</taxon>
        <taxon>Dasyuridae</taxon>
        <taxon>Sarcophilus</taxon>
    </lineage>
</organism>
<keyword evidence="4" id="KW-0677">Repeat</keyword>
<evidence type="ECO:0000313" key="7">
    <source>
        <dbReference type="Proteomes" id="UP000007648"/>
    </source>
</evidence>
<evidence type="ECO:0000256" key="3">
    <source>
        <dbReference type="ARBA" id="ARBA00022614"/>
    </source>
</evidence>
<dbReference type="SMART" id="SM00369">
    <property type="entry name" value="LRR_TYP"/>
    <property type="match status" value="4"/>
</dbReference>
<comment type="subcellular location">
    <subcellularLocation>
        <location evidence="1">Cytoplasm</location>
    </subcellularLocation>
</comment>
<dbReference type="PANTHER" id="PTHR22710:SF2">
    <property type="entry name" value="X-RAY RADIATION RESISTANCE-ASSOCIATED PROTEIN 1"/>
    <property type="match status" value="1"/>
</dbReference>
<dbReference type="RefSeq" id="XP_031817257.1">
    <property type="nucleotide sequence ID" value="XM_031961397.1"/>
</dbReference>
<dbReference type="InterPro" id="IPR032675">
    <property type="entry name" value="LRR_dom_sf"/>
</dbReference>
<keyword evidence="2" id="KW-0963">Cytoplasm</keyword>
<dbReference type="GeneTree" id="ENSGT00390000016048"/>
<keyword evidence="3" id="KW-0433">Leucine-rich repeat</keyword>
<dbReference type="Ensembl" id="ENSSHAT00000041605.1">
    <property type="protein sequence ID" value="ENSSHAP00000026134.1"/>
    <property type="gene ID" value="ENSSHAG00000006643.2"/>
</dbReference>
<evidence type="ECO:0000256" key="1">
    <source>
        <dbReference type="ARBA" id="ARBA00004496"/>
    </source>
</evidence>
<feature type="compositionally biased region" description="Polar residues" evidence="5">
    <location>
        <begin position="320"/>
        <end position="338"/>
    </location>
</feature>
<dbReference type="FunCoup" id="A0A7N4NNM0">
    <property type="interactions" value="1943"/>
</dbReference>
<dbReference type="GO" id="GO:0005737">
    <property type="term" value="C:cytoplasm"/>
    <property type="evidence" value="ECO:0007669"/>
    <property type="project" value="UniProtKB-SubCell"/>
</dbReference>
<reference evidence="6 7" key="1">
    <citation type="journal article" date="2011" name="Proc. Natl. Acad. Sci. U.S.A.">
        <title>Genetic diversity and population structure of the endangered marsupial Sarcophilus harrisii (Tasmanian devil).</title>
        <authorList>
            <person name="Miller W."/>
            <person name="Hayes V.M."/>
            <person name="Ratan A."/>
            <person name="Petersen D.C."/>
            <person name="Wittekindt N.E."/>
            <person name="Miller J."/>
            <person name="Walenz B."/>
            <person name="Knight J."/>
            <person name="Qi J."/>
            <person name="Zhao F."/>
            <person name="Wang Q."/>
            <person name="Bedoya-Reina O.C."/>
            <person name="Katiyar N."/>
            <person name="Tomsho L.P."/>
            <person name="Kasson L.M."/>
            <person name="Hardie R.A."/>
            <person name="Woodbridge P."/>
            <person name="Tindall E.A."/>
            <person name="Bertelsen M.F."/>
            <person name="Dixon D."/>
            <person name="Pyecroft S."/>
            <person name="Helgen K.M."/>
            <person name="Lesk A.M."/>
            <person name="Pringle T.H."/>
            <person name="Patterson N."/>
            <person name="Zhang Y."/>
            <person name="Kreiss A."/>
            <person name="Woods G.M."/>
            <person name="Jones M.E."/>
            <person name="Schuster S.C."/>
        </authorList>
    </citation>
    <scope>NUCLEOTIDE SEQUENCE [LARGE SCALE GENOMIC DNA]</scope>
</reference>
<feature type="region of interest" description="Disordered" evidence="5">
    <location>
        <begin position="580"/>
        <end position="614"/>
    </location>
</feature>
<dbReference type="GO" id="GO:0016604">
    <property type="term" value="C:nuclear body"/>
    <property type="evidence" value="ECO:0007669"/>
    <property type="project" value="Ensembl"/>
</dbReference>
<name>A0A7N4NNM0_SARHA</name>
<feature type="compositionally biased region" description="Basic and acidic residues" evidence="5">
    <location>
        <begin position="591"/>
        <end position="607"/>
    </location>
</feature>
<evidence type="ECO:0000256" key="5">
    <source>
        <dbReference type="SAM" id="MobiDB-lite"/>
    </source>
</evidence>
<evidence type="ECO:0000313" key="6">
    <source>
        <dbReference type="Ensembl" id="ENSSHAP00000026134.1"/>
    </source>
</evidence>
<dbReference type="SUPFAM" id="SSF52047">
    <property type="entry name" value="RNI-like"/>
    <property type="match status" value="1"/>
</dbReference>
<dbReference type="Gene3D" id="3.80.10.10">
    <property type="entry name" value="Ribonuclease Inhibitor"/>
    <property type="match status" value="2"/>
</dbReference>
<protein>
    <submittedName>
        <fullName evidence="6">X-ray radiation resistance associated 1</fullName>
    </submittedName>
</protein>
<dbReference type="GeneID" id="100917413"/>
<proteinExistence type="predicted"/>
<dbReference type="Proteomes" id="UP000007648">
    <property type="component" value="Unassembled WGS sequence"/>
</dbReference>
<dbReference type="OrthoDB" id="1687175at2759"/>
<evidence type="ECO:0000256" key="2">
    <source>
        <dbReference type="ARBA" id="ARBA00022490"/>
    </source>
</evidence>
<dbReference type="InParanoid" id="A0A7N4NNM0"/>
<reference evidence="6" key="2">
    <citation type="submission" date="2025-08" db="UniProtKB">
        <authorList>
            <consortium name="Ensembl"/>
        </authorList>
    </citation>
    <scope>IDENTIFICATION</scope>
</reference>
<dbReference type="KEGG" id="shr:100917413"/>
<dbReference type="CTD" id="143570"/>
<sequence>MRKLRHREVKGFYSRSHKRKPFDRMSGSGLYKVDDGCHYLTNCFPARNIFRSRNEGKSHWLVAQKASLKKKFKQVVCSQAEIQDDHKKAAPAQIRRKRWTSIESLFHVPEKRILDRPFLLKHHSVKRPTDLCTVNISGQKIAKAKEKDFRHFDAVIFINASENLLPLEVFHTFPALKELELCFNGIKTLIIKTGEFRLLEHLDLSFNNLSQEAIRELGILPRLKTLLLTGNGLTSLPPNMAVTEPNLSVIRLTTKRYMLRFQALETLILDDNKLSHPSCFASLAGLRRLKKLSMEQNKIFRIPYLQQVQLPKYCDESTKGKNGSQKETNPKQKLSQGMNGAFLESKSGKGQPDYAILSMKRDVDRTEVIFPSFPGYSSNQANKVYPLPPIFEILPVKSLKALNQTWAPPFPELRYLSLAHNKISNEDALLPVALFPSLNELIFHNNPLVLHTKGDPPLLYSFLQKRLGISLIRKPTEKLKRPHILIPQKSNRKVRSQIPKVLKAPIILELPTQEVPDTPAPTMSRRAFTPLPPIHSSTSTVFTKEDSLKTATSSEMTGSDICSDDDVKSVESFFMTQVTKVQKTPRRHKEAKPSEEDKRVKIEEREAKKPRKVSATLSERYRGYEELLQTSPDPSFVEPMGIQQNVKALYNILKHPLIYRSSKAKLDAFQNPYCPKEKQIPRSKIPTPRKTRAQLLEEILYQMRNPQQIVDSPLSSVLRKRAERRLEDQKQYREAQHLLKEFKARYKRVVRSSLKEVFDRPPNFDEMEKMESRQKLLELQGFLQECEDEDEDVQNKDFV</sequence>
<dbReference type="InterPro" id="IPR003591">
    <property type="entry name" value="Leu-rich_rpt_typical-subtyp"/>
</dbReference>
<reference evidence="6" key="3">
    <citation type="submission" date="2025-09" db="UniProtKB">
        <authorList>
            <consortium name="Ensembl"/>
        </authorList>
    </citation>
    <scope>IDENTIFICATION</scope>
</reference>
<gene>
    <name evidence="6" type="primary">XRRA1</name>
</gene>